<feature type="domain" description="Response regulatory" evidence="5">
    <location>
        <begin position="56"/>
        <end position="175"/>
    </location>
</feature>
<dbReference type="Proteomes" id="UP000220629">
    <property type="component" value="Unassembled WGS sequence"/>
</dbReference>
<dbReference type="PRINTS" id="PR00038">
    <property type="entry name" value="HTHLUXR"/>
</dbReference>
<dbReference type="InterPro" id="IPR000792">
    <property type="entry name" value="Tscrpt_reg_LuxR_C"/>
</dbReference>
<evidence type="ECO:0000313" key="6">
    <source>
        <dbReference type="EMBL" id="PEH37974.1"/>
    </source>
</evidence>
<evidence type="ECO:0000259" key="5">
    <source>
        <dbReference type="PROSITE" id="PS50110"/>
    </source>
</evidence>
<dbReference type="GO" id="GO:0006355">
    <property type="term" value="P:regulation of DNA-templated transcription"/>
    <property type="evidence" value="ECO:0007669"/>
    <property type="project" value="InterPro"/>
</dbReference>
<comment type="caution">
    <text evidence="6">The sequence shown here is derived from an EMBL/GenBank/DDBJ whole genome shotgun (WGS) entry which is preliminary data.</text>
</comment>
<dbReference type="CDD" id="cd06170">
    <property type="entry name" value="LuxR_C_like"/>
    <property type="match status" value="1"/>
</dbReference>
<evidence type="ECO:0000259" key="4">
    <source>
        <dbReference type="PROSITE" id="PS50043"/>
    </source>
</evidence>
<dbReference type="Gene3D" id="3.40.50.2300">
    <property type="match status" value="1"/>
</dbReference>
<protein>
    <submittedName>
        <fullName evidence="6">DNA-binding response regulator</fullName>
    </submittedName>
</protein>
<dbReference type="InterPro" id="IPR058245">
    <property type="entry name" value="NreC/VraR/RcsB-like_REC"/>
</dbReference>
<keyword evidence="2 6" id="KW-0238">DNA-binding</keyword>
<gene>
    <name evidence="6" type="ORF">CRM94_26400</name>
</gene>
<dbReference type="Pfam" id="PF00196">
    <property type="entry name" value="GerE"/>
    <property type="match status" value="1"/>
</dbReference>
<dbReference type="Pfam" id="PF00072">
    <property type="entry name" value="Response_reg"/>
    <property type="match status" value="1"/>
</dbReference>
<dbReference type="GO" id="GO:0000160">
    <property type="term" value="P:phosphorelay signal transduction system"/>
    <property type="evidence" value="ECO:0007669"/>
    <property type="project" value="InterPro"/>
</dbReference>
<feature type="modified residue" description="4-aspartylphosphate" evidence="3">
    <location>
        <position position="107"/>
    </location>
</feature>
<reference evidence="7" key="1">
    <citation type="submission" date="2017-09" db="EMBL/GenBank/DDBJ databases">
        <title>FDA dAtabase for Regulatory Grade micrObial Sequences (FDA-ARGOS): Supporting development and validation of Infectious Disease Dx tests.</title>
        <authorList>
            <person name="Minogue T."/>
            <person name="Wolcott M."/>
            <person name="Wasieloski L."/>
            <person name="Aguilar W."/>
            <person name="Moore D."/>
            <person name="Tallon L."/>
            <person name="Sadzewicz L."/>
            <person name="Ott S."/>
            <person name="Zhao X."/>
            <person name="Nagaraj S."/>
            <person name="Vavikolanu K."/>
            <person name="Aluvathingal J."/>
            <person name="Nadendla S."/>
            <person name="Sichtig H."/>
        </authorList>
    </citation>
    <scope>NUCLEOTIDE SEQUENCE [LARGE SCALE GENOMIC DNA]</scope>
    <source>
        <strain evidence="7">FDAARGOS_390</strain>
    </source>
</reference>
<evidence type="ECO:0000313" key="7">
    <source>
        <dbReference type="Proteomes" id="UP000220629"/>
    </source>
</evidence>
<name>A0A2A7S2S1_BURGA</name>
<sequence>MPCSRFSMRGDVVRARANLIANPSTSRAPSSSLSTRYAPPRTAMTMEAQSLRSEIKVIVADDHPIVVAGILKLLEGTPDIEVVESVTDVDALEQALESRACDILISDYEFGDTRAHDGIQMIERLRHDFPHLKILMLTMHDDIILVRRLISMGVAGFLSKSTPALSKLPEILRAIERGEQYLDAAIAQALRLADMQLASASGRRRMVMLSKREYEVVRLFARGMQISEIARQTGRSVKTISTQKGSAMRKMEVDNDADLIIRFLDLGERLQPAPEA</sequence>
<dbReference type="InterPro" id="IPR011006">
    <property type="entry name" value="CheY-like_superfamily"/>
</dbReference>
<dbReference type="PROSITE" id="PS50110">
    <property type="entry name" value="RESPONSE_REGULATORY"/>
    <property type="match status" value="1"/>
</dbReference>
<dbReference type="PANTHER" id="PTHR43214:SF17">
    <property type="entry name" value="TRANSCRIPTIONAL REGULATORY PROTEIN RCSB"/>
    <property type="match status" value="1"/>
</dbReference>
<dbReference type="PANTHER" id="PTHR43214">
    <property type="entry name" value="TWO-COMPONENT RESPONSE REGULATOR"/>
    <property type="match status" value="1"/>
</dbReference>
<keyword evidence="1 3" id="KW-0597">Phosphoprotein</keyword>
<proteinExistence type="predicted"/>
<dbReference type="AlphaFoldDB" id="A0A2A7S2S1"/>
<feature type="domain" description="HTH luxR-type" evidence="4">
    <location>
        <begin position="202"/>
        <end position="267"/>
    </location>
</feature>
<dbReference type="SMART" id="SM00448">
    <property type="entry name" value="REC"/>
    <property type="match status" value="1"/>
</dbReference>
<dbReference type="EMBL" id="PDDY01000004">
    <property type="protein sequence ID" value="PEH37974.1"/>
    <property type="molecule type" value="Genomic_DNA"/>
</dbReference>
<dbReference type="GO" id="GO:0003677">
    <property type="term" value="F:DNA binding"/>
    <property type="evidence" value="ECO:0007669"/>
    <property type="project" value="UniProtKB-KW"/>
</dbReference>
<dbReference type="InterPro" id="IPR039420">
    <property type="entry name" value="WalR-like"/>
</dbReference>
<dbReference type="SUPFAM" id="SSF52172">
    <property type="entry name" value="CheY-like"/>
    <property type="match status" value="1"/>
</dbReference>
<dbReference type="InterPro" id="IPR016032">
    <property type="entry name" value="Sig_transdc_resp-reg_C-effctor"/>
</dbReference>
<dbReference type="PROSITE" id="PS50043">
    <property type="entry name" value="HTH_LUXR_2"/>
    <property type="match status" value="1"/>
</dbReference>
<dbReference type="SUPFAM" id="SSF46894">
    <property type="entry name" value="C-terminal effector domain of the bipartite response regulators"/>
    <property type="match status" value="1"/>
</dbReference>
<dbReference type="CDD" id="cd17535">
    <property type="entry name" value="REC_NarL-like"/>
    <property type="match status" value="1"/>
</dbReference>
<accession>A0A2A7S2S1</accession>
<dbReference type="SMART" id="SM00421">
    <property type="entry name" value="HTH_LUXR"/>
    <property type="match status" value="1"/>
</dbReference>
<evidence type="ECO:0000256" key="1">
    <source>
        <dbReference type="ARBA" id="ARBA00022553"/>
    </source>
</evidence>
<organism evidence="6 7">
    <name type="scientific">Burkholderia gladioli</name>
    <name type="common">Pseudomonas marginata</name>
    <name type="synonym">Phytomonas marginata</name>
    <dbReference type="NCBI Taxonomy" id="28095"/>
    <lineage>
        <taxon>Bacteria</taxon>
        <taxon>Pseudomonadati</taxon>
        <taxon>Pseudomonadota</taxon>
        <taxon>Betaproteobacteria</taxon>
        <taxon>Burkholderiales</taxon>
        <taxon>Burkholderiaceae</taxon>
        <taxon>Burkholderia</taxon>
    </lineage>
</organism>
<dbReference type="InterPro" id="IPR001789">
    <property type="entry name" value="Sig_transdc_resp-reg_receiver"/>
</dbReference>
<evidence type="ECO:0000256" key="3">
    <source>
        <dbReference type="PROSITE-ProRule" id="PRU00169"/>
    </source>
</evidence>
<evidence type="ECO:0000256" key="2">
    <source>
        <dbReference type="ARBA" id="ARBA00023125"/>
    </source>
</evidence>